<protein>
    <submittedName>
        <fullName evidence="5">DeoR faimly transcriptional regulator</fullName>
    </submittedName>
</protein>
<dbReference type="InterPro" id="IPR001034">
    <property type="entry name" value="DeoR_HTH"/>
</dbReference>
<organism evidence="5 6">
    <name type="scientific">Metabacillus indicus</name>
    <name type="common">Bacillus indicus</name>
    <dbReference type="NCBI Taxonomy" id="246786"/>
    <lineage>
        <taxon>Bacteria</taxon>
        <taxon>Bacillati</taxon>
        <taxon>Bacillota</taxon>
        <taxon>Bacilli</taxon>
        <taxon>Bacillales</taxon>
        <taxon>Bacillaceae</taxon>
        <taxon>Metabacillus</taxon>
    </lineage>
</organism>
<dbReference type="GO" id="GO:0003700">
    <property type="term" value="F:DNA-binding transcription factor activity"/>
    <property type="evidence" value="ECO:0007669"/>
    <property type="project" value="InterPro"/>
</dbReference>
<dbReference type="PANTHER" id="PTHR30363:SF56">
    <property type="entry name" value="TRANSCRIPTIONAL REGULATOR, DEOR FAMILY"/>
    <property type="match status" value="1"/>
</dbReference>
<dbReference type="RefSeq" id="WP_029566155.1">
    <property type="nucleotide sequence ID" value="NZ_JNVC02000014.1"/>
</dbReference>
<keyword evidence="6" id="KW-1185">Reference proteome</keyword>
<keyword evidence="3" id="KW-0804">Transcription</keyword>
<dbReference type="InterPro" id="IPR036390">
    <property type="entry name" value="WH_DNA-bd_sf"/>
</dbReference>
<proteinExistence type="predicted"/>
<accession>A0A084GLU0</accession>
<dbReference type="EMBL" id="JNVC02000014">
    <property type="protein sequence ID" value="KEZ48302.1"/>
    <property type="molecule type" value="Genomic_DNA"/>
</dbReference>
<dbReference type="STRING" id="246786.GS18_0217365"/>
<dbReference type="Pfam" id="PF00455">
    <property type="entry name" value="DeoRC"/>
    <property type="match status" value="1"/>
</dbReference>
<dbReference type="SMART" id="SM00420">
    <property type="entry name" value="HTH_DEOR"/>
    <property type="match status" value="1"/>
</dbReference>
<keyword evidence="1" id="KW-0805">Transcription regulation</keyword>
<dbReference type="Proteomes" id="UP000028549">
    <property type="component" value="Unassembled WGS sequence"/>
</dbReference>
<dbReference type="InterPro" id="IPR036388">
    <property type="entry name" value="WH-like_DNA-bd_sf"/>
</dbReference>
<dbReference type="PRINTS" id="PR00037">
    <property type="entry name" value="HTHLACR"/>
</dbReference>
<keyword evidence="2" id="KW-0238">DNA-binding</keyword>
<dbReference type="InterPro" id="IPR014036">
    <property type="entry name" value="DeoR-like_C"/>
</dbReference>
<feature type="domain" description="HTH deoR-type" evidence="4">
    <location>
        <begin position="3"/>
        <end position="58"/>
    </location>
</feature>
<evidence type="ECO:0000313" key="5">
    <source>
        <dbReference type="EMBL" id="KEZ48302.1"/>
    </source>
</evidence>
<dbReference type="Gene3D" id="1.10.10.10">
    <property type="entry name" value="Winged helix-like DNA-binding domain superfamily/Winged helix DNA-binding domain"/>
    <property type="match status" value="1"/>
</dbReference>
<reference evidence="5 6" key="1">
    <citation type="journal article" date="2005" name="Int. J. Syst. Evol. Microbiol.">
        <title>Bacillus cibi sp. nov., isolated from jeotgal, a traditional Korean fermented seafood.</title>
        <authorList>
            <person name="Yoon J.H."/>
            <person name="Lee C.H."/>
            <person name="Oh T.K."/>
        </authorList>
    </citation>
    <scope>NUCLEOTIDE SEQUENCE [LARGE SCALE GENOMIC DNA]</scope>
    <source>
        <strain evidence="5 6">DSM 16189</strain>
    </source>
</reference>
<dbReference type="GO" id="GO:0003677">
    <property type="term" value="F:DNA binding"/>
    <property type="evidence" value="ECO:0007669"/>
    <property type="project" value="UniProtKB-KW"/>
</dbReference>
<dbReference type="Pfam" id="PF08220">
    <property type="entry name" value="HTH_DeoR"/>
    <property type="match status" value="1"/>
</dbReference>
<dbReference type="InterPro" id="IPR050313">
    <property type="entry name" value="Carb_Metab_HTH_regulators"/>
</dbReference>
<evidence type="ECO:0000256" key="1">
    <source>
        <dbReference type="ARBA" id="ARBA00023015"/>
    </source>
</evidence>
<name>A0A084GLU0_METID</name>
<dbReference type="SUPFAM" id="SSF46785">
    <property type="entry name" value="Winged helix' DNA-binding domain"/>
    <property type="match status" value="1"/>
</dbReference>
<dbReference type="PROSITE" id="PS51000">
    <property type="entry name" value="HTH_DEOR_2"/>
    <property type="match status" value="1"/>
</dbReference>
<dbReference type="PANTHER" id="PTHR30363">
    <property type="entry name" value="HTH-TYPE TRANSCRIPTIONAL REGULATOR SRLR-RELATED"/>
    <property type="match status" value="1"/>
</dbReference>
<dbReference type="Gene3D" id="3.40.50.1360">
    <property type="match status" value="1"/>
</dbReference>
<sequence length="250" mass="27692">MITQERHRLILSVLQEKQVATIQELVDATDSSESTIRRDLSQLQKEKKLKRVHGGASLLHQKGEELSVSEKALRHSEEKERIAKAAAAIVKNGDSIYIDAGTTTMQMIPYLKDKEITVVTNGVSHLEPLLEQGIPTFLTGGMVKPKTRALIGSEAQKGLSSYRFDKCFMGVNGIHPEAGFTTPDPEEAAMKRLAVSLSQEAYVLADESKFNEWSFAKIADLSEAVILTNELEEDAAYEYMEKTVIKVVTP</sequence>
<evidence type="ECO:0000313" key="6">
    <source>
        <dbReference type="Proteomes" id="UP000028549"/>
    </source>
</evidence>
<dbReference type="InterPro" id="IPR018356">
    <property type="entry name" value="Tscrpt_reg_HTH_DeoR_CS"/>
</dbReference>
<dbReference type="AlphaFoldDB" id="A0A084GLU0"/>
<evidence type="ECO:0000256" key="3">
    <source>
        <dbReference type="ARBA" id="ARBA00023163"/>
    </source>
</evidence>
<dbReference type="PROSITE" id="PS00894">
    <property type="entry name" value="HTH_DEOR_1"/>
    <property type="match status" value="1"/>
</dbReference>
<comment type="caution">
    <text evidence="5">The sequence shown here is derived from an EMBL/GenBank/DDBJ whole genome shotgun (WGS) entry which is preliminary data.</text>
</comment>
<evidence type="ECO:0000256" key="2">
    <source>
        <dbReference type="ARBA" id="ARBA00023125"/>
    </source>
</evidence>
<dbReference type="InterPro" id="IPR037171">
    <property type="entry name" value="NagB/RpiA_transferase-like"/>
</dbReference>
<evidence type="ECO:0000259" key="4">
    <source>
        <dbReference type="PROSITE" id="PS51000"/>
    </source>
</evidence>
<dbReference type="OrthoDB" id="9797223at2"/>
<dbReference type="SUPFAM" id="SSF100950">
    <property type="entry name" value="NagB/RpiA/CoA transferase-like"/>
    <property type="match status" value="1"/>
</dbReference>
<gene>
    <name evidence="5" type="ORF">GS18_0217365</name>
</gene>
<dbReference type="SMART" id="SM01134">
    <property type="entry name" value="DeoRC"/>
    <property type="match status" value="1"/>
</dbReference>